<proteinExistence type="predicted"/>
<comment type="caution">
    <text evidence="9">The sequence shown here is derived from an EMBL/GenBank/DDBJ whole genome shotgun (WGS) entry which is preliminary data.</text>
</comment>
<protein>
    <submittedName>
        <fullName evidence="9">Enterobactin exporter EntS</fullName>
    </submittedName>
    <submittedName>
        <fullName evidence="10">MFS transporter</fullName>
    </submittedName>
</protein>
<gene>
    <name evidence="9" type="primary">entS</name>
    <name evidence="9" type="ORF">HT99x_00559</name>
    <name evidence="10" type="ORF">HT99x_014545</name>
</gene>
<evidence type="ECO:0000256" key="2">
    <source>
        <dbReference type="ARBA" id="ARBA00022448"/>
    </source>
</evidence>
<feature type="transmembrane region" description="Helical" evidence="7">
    <location>
        <begin position="47"/>
        <end position="67"/>
    </location>
</feature>
<dbReference type="Pfam" id="PF05977">
    <property type="entry name" value="MFS_3"/>
    <property type="match status" value="1"/>
</dbReference>
<feature type="transmembrane region" description="Helical" evidence="7">
    <location>
        <begin position="222"/>
        <end position="242"/>
    </location>
</feature>
<evidence type="ECO:0000256" key="5">
    <source>
        <dbReference type="ARBA" id="ARBA00022989"/>
    </source>
</evidence>
<feature type="transmembrane region" description="Helical" evidence="7">
    <location>
        <begin position="79"/>
        <end position="99"/>
    </location>
</feature>
<feature type="transmembrane region" description="Helical" evidence="7">
    <location>
        <begin position="16"/>
        <end position="35"/>
    </location>
</feature>
<dbReference type="CDD" id="cd06173">
    <property type="entry name" value="MFS_MefA_like"/>
    <property type="match status" value="1"/>
</dbReference>
<dbReference type="EMBL" id="LKAJ01000002">
    <property type="protein sequence ID" value="KRG22142.1"/>
    <property type="molecule type" value="Genomic_DNA"/>
</dbReference>
<dbReference type="GO" id="GO:0022857">
    <property type="term" value="F:transmembrane transporter activity"/>
    <property type="evidence" value="ECO:0007669"/>
    <property type="project" value="InterPro"/>
</dbReference>
<evidence type="ECO:0000256" key="3">
    <source>
        <dbReference type="ARBA" id="ARBA00022475"/>
    </source>
</evidence>
<dbReference type="PRINTS" id="PR01988">
    <property type="entry name" value="EXPORTERBACE"/>
</dbReference>
<dbReference type="InterPro" id="IPR020846">
    <property type="entry name" value="MFS_dom"/>
</dbReference>
<evidence type="ECO:0000313" key="10">
    <source>
        <dbReference type="EMBL" id="MCS5712655.1"/>
    </source>
</evidence>
<dbReference type="InterPro" id="IPR010290">
    <property type="entry name" value="TM_effector"/>
</dbReference>
<evidence type="ECO:0000256" key="4">
    <source>
        <dbReference type="ARBA" id="ARBA00022692"/>
    </source>
</evidence>
<keyword evidence="4 7" id="KW-0812">Transmembrane</keyword>
<reference evidence="10" key="3">
    <citation type="submission" date="2021-06" db="EMBL/GenBank/DDBJ databases">
        <title>Genomic Description and Analysis of Intracellular Bacteria, Candidatus Berkiella cookevillensis and Candidatus Berkiella aquae.</title>
        <authorList>
            <person name="Kidane D.T."/>
            <person name="Mehari Y.T."/>
            <person name="Rice F.C."/>
            <person name="Arivett B.A."/>
            <person name="Farone A.L."/>
            <person name="Berk S.G."/>
            <person name="Farone M.B."/>
        </authorList>
    </citation>
    <scope>NUCLEOTIDE SEQUENCE</scope>
    <source>
        <strain evidence="10">HT99</strain>
    </source>
</reference>
<dbReference type="GO" id="GO:0005886">
    <property type="term" value="C:plasma membrane"/>
    <property type="evidence" value="ECO:0007669"/>
    <property type="project" value="UniProtKB-SubCell"/>
</dbReference>
<feature type="transmembrane region" description="Helical" evidence="7">
    <location>
        <begin position="308"/>
        <end position="328"/>
    </location>
</feature>
<keyword evidence="3" id="KW-1003">Cell membrane</keyword>
<evidence type="ECO:0000313" key="9">
    <source>
        <dbReference type="EMBL" id="KRG22142.1"/>
    </source>
</evidence>
<keyword evidence="2" id="KW-0813">Transport</keyword>
<keyword evidence="5 7" id="KW-1133">Transmembrane helix</keyword>
<feature type="domain" description="Major facilitator superfamily (MFS) profile" evidence="8">
    <location>
        <begin position="217"/>
        <end position="402"/>
    </location>
</feature>
<feature type="transmembrane region" description="Helical" evidence="7">
    <location>
        <begin position="142"/>
        <end position="165"/>
    </location>
</feature>
<keyword evidence="11" id="KW-1185">Reference proteome</keyword>
<dbReference type="PROSITE" id="PS50850">
    <property type="entry name" value="MFS"/>
    <property type="match status" value="1"/>
</dbReference>
<keyword evidence="6 7" id="KW-0472">Membrane</keyword>
<feature type="transmembrane region" description="Helical" evidence="7">
    <location>
        <begin position="105"/>
        <end position="121"/>
    </location>
</feature>
<dbReference type="PANTHER" id="PTHR23513:SF9">
    <property type="entry name" value="ENTEROBACTIN EXPORTER ENTS"/>
    <property type="match status" value="1"/>
</dbReference>
<evidence type="ECO:0000313" key="11">
    <source>
        <dbReference type="Proteomes" id="UP000051497"/>
    </source>
</evidence>
<evidence type="ECO:0000256" key="7">
    <source>
        <dbReference type="SAM" id="Phobius"/>
    </source>
</evidence>
<dbReference type="SUPFAM" id="SSF103473">
    <property type="entry name" value="MFS general substrate transporter"/>
    <property type="match status" value="1"/>
</dbReference>
<dbReference type="InterPro" id="IPR022324">
    <property type="entry name" value="Bacilysin_exporter_BacE_put"/>
</dbReference>
<dbReference type="RefSeq" id="WP_075065204.1">
    <property type="nucleotide sequence ID" value="NZ_LKAJ02000001.1"/>
</dbReference>
<evidence type="ECO:0000256" key="6">
    <source>
        <dbReference type="ARBA" id="ARBA00023136"/>
    </source>
</evidence>
<organism evidence="9">
    <name type="scientific">Candidatus Berkiella aquae</name>
    <dbReference type="NCBI Taxonomy" id="295108"/>
    <lineage>
        <taxon>Bacteria</taxon>
        <taxon>Pseudomonadati</taxon>
        <taxon>Pseudomonadota</taxon>
        <taxon>Gammaproteobacteria</taxon>
        <taxon>Candidatus Berkiellales</taxon>
        <taxon>Candidatus Berkiellaceae</taxon>
        <taxon>Candidatus Berkiella</taxon>
    </lineage>
</organism>
<feature type="transmembrane region" description="Helical" evidence="7">
    <location>
        <begin position="375"/>
        <end position="397"/>
    </location>
</feature>
<dbReference type="OrthoDB" id="7283966at2"/>
<sequence length="402" mass="43439">MLIDISPLKHNRDFRYLFFGQFISFFGTMMTFVALPYQVFQLTNSTLAVGMLGLVEFVPLLITAFIGGALSDAMDRRKLLIGAEIGMALGISVLLFNSLLPAPHVWLIFVIAAFLSALNGIHRPSLDAMAPRLVKHHEIQAAAILTTFKATVGMIGGPAIAGIFIANFGLAWTYTLDLATFVFSILAINLIKAMPPLIESQNPLSFKSIIESLRYAMSRHELLGTYAVDFAAMVFAMPNALFPALASSLHSTKWLGWFYSAPAIGALIITLFSGWTKKIMHHGRAVIFAALLWGVAIIGFGLSMSPWLMVAFLVLAGAADSVSGIFRVTIWNETIPDNIRGRMASLELISYMSGPALGNAQAGLMASTIGLHQAITLGGTLCIIGVIAAALLLPGFWKYVKK</sequence>
<dbReference type="AlphaFoldDB" id="A0A0Q9YYU3"/>
<evidence type="ECO:0000256" key="1">
    <source>
        <dbReference type="ARBA" id="ARBA00004651"/>
    </source>
</evidence>
<dbReference type="InterPro" id="IPR036259">
    <property type="entry name" value="MFS_trans_sf"/>
</dbReference>
<name>A0A0Q9YYU3_9GAMM</name>
<accession>A0A0Q9YYU3</accession>
<feature type="transmembrane region" description="Helical" evidence="7">
    <location>
        <begin position="254"/>
        <end position="273"/>
    </location>
</feature>
<dbReference type="PANTHER" id="PTHR23513">
    <property type="entry name" value="INTEGRAL MEMBRANE EFFLUX PROTEIN-RELATED"/>
    <property type="match status" value="1"/>
</dbReference>
<feature type="transmembrane region" description="Helical" evidence="7">
    <location>
        <begin position="285"/>
        <end position="302"/>
    </location>
</feature>
<comment type="subcellular location">
    <subcellularLocation>
        <location evidence="1">Cell membrane</location>
        <topology evidence="1">Multi-pass membrane protein</topology>
    </subcellularLocation>
</comment>
<dbReference type="EMBL" id="LKAJ02000001">
    <property type="protein sequence ID" value="MCS5712655.1"/>
    <property type="molecule type" value="Genomic_DNA"/>
</dbReference>
<dbReference type="Proteomes" id="UP000051497">
    <property type="component" value="Unassembled WGS sequence"/>
</dbReference>
<reference evidence="10" key="2">
    <citation type="journal article" date="2016" name="Genome Announc.">
        <title>Draft Genome Sequences of Two Novel Amoeba-Resistant Intranuclear Bacteria, 'Candidatus Berkiella cookevillensis' and 'Candidatus Berkiella aquae'.</title>
        <authorList>
            <person name="Mehari Y.T."/>
            <person name="Arivett B.A."/>
            <person name="Farone A.L."/>
            <person name="Gunderson J.H."/>
            <person name="Farone M.B."/>
        </authorList>
    </citation>
    <scope>NUCLEOTIDE SEQUENCE</scope>
    <source>
        <strain evidence="10">HT99</strain>
    </source>
</reference>
<feature type="transmembrane region" description="Helical" evidence="7">
    <location>
        <begin position="348"/>
        <end position="369"/>
    </location>
</feature>
<reference evidence="9" key="1">
    <citation type="submission" date="2015-09" db="EMBL/GenBank/DDBJ databases">
        <title>Draft Genome Sequences of Two Novel Amoeba-resistant Intranuclear Bacteria, Candidatus Berkiella cookevillensis and Candidatus Berkiella aquae.</title>
        <authorList>
            <person name="Mehari Y.T."/>
            <person name="Arivett B.A."/>
            <person name="Farone A.L."/>
            <person name="Gunderson J.H."/>
            <person name="Farone M.B."/>
        </authorList>
    </citation>
    <scope>NUCLEOTIDE SEQUENCE [LARGE SCALE GENOMIC DNA]</scope>
    <source>
        <strain evidence="9">HT99</strain>
    </source>
</reference>
<dbReference type="Gene3D" id="1.20.1250.20">
    <property type="entry name" value="MFS general substrate transporter like domains"/>
    <property type="match status" value="2"/>
</dbReference>
<dbReference type="STRING" id="295108.HT99x_00559"/>
<feature type="transmembrane region" description="Helical" evidence="7">
    <location>
        <begin position="171"/>
        <end position="191"/>
    </location>
</feature>
<evidence type="ECO:0000259" key="8">
    <source>
        <dbReference type="PROSITE" id="PS50850"/>
    </source>
</evidence>